<dbReference type="InterPro" id="IPR026889">
    <property type="entry name" value="Zn_Tnp"/>
</dbReference>
<comment type="caution">
    <text evidence="3">The sequence shown here is derived from an EMBL/GenBank/DDBJ whole genome shotgun (WGS) entry which is preliminary data.</text>
</comment>
<dbReference type="Pfam" id="PF04986">
    <property type="entry name" value="Y2_Tnp"/>
    <property type="match status" value="1"/>
</dbReference>
<reference evidence="3" key="1">
    <citation type="submission" date="2023-04" db="EMBL/GenBank/DDBJ databases">
        <authorList>
            <consortium name="GenomeTrakr network: Whole genome sequencing for foodborne pathogen traceback"/>
        </authorList>
    </citation>
    <scope>NUCLEOTIDE SEQUENCE</scope>
    <source>
        <strain evidence="3">RM15640</strain>
    </source>
</reference>
<dbReference type="GO" id="GO:0006313">
    <property type="term" value="P:DNA transposition"/>
    <property type="evidence" value="ECO:0007669"/>
    <property type="project" value="InterPro"/>
</dbReference>
<name>A0AAD2YX30_ECOLX</name>
<dbReference type="PANTHER" id="PTHR37023:SF1">
    <property type="entry name" value="ISSOD25 TRANSPOSASE TNPA_ISSOD25"/>
    <property type="match status" value="1"/>
</dbReference>
<evidence type="ECO:0000259" key="2">
    <source>
        <dbReference type="Pfam" id="PF14319"/>
    </source>
</evidence>
<feature type="non-terminal residue" evidence="3">
    <location>
        <position position="370"/>
    </location>
</feature>
<gene>
    <name evidence="3" type="ORF">QF322_005486</name>
</gene>
<protein>
    <submittedName>
        <fullName evidence="3">IS91 family transposase</fullName>
    </submittedName>
</protein>
<feature type="domain" description="Transposase IS801/IS1294" evidence="1">
    <location>
        <begin position="142"/>
        <end position="321"/>
    </location>
</feature>
<dbReference type="InterPro" id="IPR007069">
    <property type="entry name" value="Transposase_32"/>
</dbReference>
<accession>A0AAD2YX30</accession>
<evidence type="ECO:0000259" key="1">
    <source>
        <dbReference type="Pfam" id="PF04986"/>
    </source>
</evidence>
<evidence type="ECO:0000313" key="4">
    <source>
        <dbReference type="Proteomes" id="UP001179981"/>
    </source>
</evidence>
<feature type="domain" description="Transposase zinc-binding" evidence="2">
    <location>
        <begin position="18"/>
        <end position="104"/>
    </location>
</feature>
<dbReference type="GO" id="GO:0003677">
    <property type="term" value="F:DNA binding"/>
    <property type="evidence" value="ECO:0007669"/>
    <property type="project" value="InterPro"/>
</dbReference>
<dbReference type="AlphaFoldDB" id="A0AAD2YX30"/>
<evidence type="ECO:0000313" key="3">
    <source>
        <dbReference type="EMBL" id="EKY2522833.1"/>
    </source>
</evidence>
<organism evidence="3 4">
    <name type="scientific">Escherichia coli O103</name>
    <dbReference type="NCBI Taxonomy" id="1055536"/>
    <lineage>
        <taxon>Bacteria</taxon>
        <taxon>Pseudomonadati</taxon>
        <taxon>Pseudomonadota</taxon>
        <taxon>Gammaproteobacteria</taxon>
        <taxon>Enterobacterales</taxon>
        <taxon>Enterobacteriaceae</taxon>
        <taxon>Escherichia</taxon>
    </lineage>
</organism>
<sequence>MLPRFADIFQQGNRWLNWLEKQPEGSVRPVVIESVTKIMACGTTLMGYTQWCCSSPDCSHIKKVCFRCKSRSCPHCGVKAGAQWIQYLLSLVPDCPWQHIVFTLPCQYWSLVFHNRRLLAEMSRIAADVIQEICRQADVVPGIFTVIHTWGRDQEWHPHIHLSTTTGGVTSDHTWKNLHFYARKVMSMWRYRITRLLSRKYPDLVIPDALAAEGSSKRDWNRFLDSHYRRGWNVNVSRVMDNATHVAVYFGSYLKKPPVPMSRLEHYAGQDEIGLRYNSHRTKREEYLVMSGDEFMERFSWHVADKGFRMVRYYGFLSPVKRRLLEDVVYVITETVRKTAMQIRWRGMYQRLLKVDPLKCILCGGQMRFT</sequence>
<dbReference type="Proteomes" id="UP001179981">
    <property type="component" value="Unassembled WGS sequence"/>
</dbReference>
<dbReference type="Pfam" id="PF14319">
    <property type="entry name" value="Zn_Tnp_IS91"/>
    <property type="match status" value="1"/>
</dbReference>
<dbReference type="NCBIfam" id="NF033538">
    <property type="entry name" value="transpos_IS91"/>
    <property type="match status" value="1"/>
</dbReference>
<dbReference type="GO" id="GO:0004803">
    <property type="term" value="F:transposase activity"/>
    <property type="evidence" value="ECO:0007669"/>
    <property type="project" value="InterPro"/>
</dbReference>
<dbReference type="InterPro" id="IPR054832">
    <property type="entry name" value="transpos_IS91"/>
</dbReference>
<proteinExistence type="predicted"/>
<dbReference type="PANTHER" id="PTHR37023">
    <property type="entry name" value="TRANSPOSASE"/>
    <property type="match status" value="1"/>
</dbReference>
<dbReference type="EMBL" id="ABLPVO010000146">
    <property type="protein sequence ID" value="EKY2522833.1"/>
    <property type="molecule type" value="Genomic_DNA"/>
</dbReference>